<dbReference type="CDD" id="cd03789">
    <property type="entry name" value="GT9_LPS_heptosyltransferase"/>
    <property type="match status" value="1"/>
</dbReference>
<keyword evidence="2" id="KW-0808">Transferase</keyword>
<dbReference type="InterPro" id="IPR051199">
    <property type="entry name" value="LPS_LOS_Heptosyltrfase"/>
</dbReference>
<reference evidence="3 4" key="1">
    <citation type="submission" date="2019-03" db="EMBL/GenBank/DDBJ databases">
        <title>Metabolic reconstructions from genomes of highly enriched 'Candidatus Accumulibacter' and 'Candidatus Competibacter' bioreactor populations.</title>
        <authorList>
            <person name="Annavajhala M.K."/>
            <person name="Welles L."/>
            <person name="Abbas B."/>
            <person name="Sorokin D."/>
            <person name="Park H."/>
            <person name="Van Loosdrecht M."/>
            <person name="Chandran K."/>
        </authorList>
    </citation>
    <scope>NUCLEOTIDE SEQUENCE [LARGE SCALE GENOMIC DNA]</scope>
    <source>
        <strain evidence="3 4">SBR_G</strain>
    </source>
</reference>
<evidence type="ECO:0000313" key="4">
    <source>
        <dbReference type="Proteomes" id="UP000760480"/>
    </source>
</evidence>
<organism evidence="3 4">
    <name type="scientific">Candidatus Competibacter phosphatis</name>
    <dbReference type="NCBI Taxonomy" id="221280"/>
    <lineage>
        <taxon>Bacteria</taxon>
        <taxon>Pseudomonadati</taxon>
        <taxon>Pseudomonadota</taxon>
        <taxon>Gammaproteobacteria</taxon>
        <taxon>Candidatus Competibacteraceae</taxon>
        <taxon>Candidatus Competibacter</taxon>
    </lineage>
</organism>
<sequence length="317" mass="34052">MVWHLPHIHAIAATTIAGKVDILTKPRSQSDRLLRADPQVGQILWLERESGRHAGLGGVLRLATALRQGGYQRVWILHGSARYALAARLAGISERLGYGVGLQSLLLTVPVRLPPERRHAHPILRADALLDALGIARGEKEPRLALDAEADRAVAVRFATWPTPWIALGVGSSETWKQWGAARFAELTLALNQRRAGSIFIVGGSAERSLAEEILARVRDGGGTAVDAVALPLEQVAALLARCRCYIGNDTGVLNMAAALQVPAIGLFGGSAPLWHSRFIHPLLPPAGEHGMATITVSQVLEARARWSGPDVHRTLA</sequence>
<accession>A0ABX1TJ33</accession>
<comment type="caution">
    <text evidence="3">The sequence shown here is derived from an EMBL/GenBank/DDBJ whole genome shotgun (WGS) entry which is preliminary data.</text>
</comment>
<dbReference type="Gene3D" id="3.40.50.2000">
    <property type="entry name" value="Glycogen Phosphorylase B"/>
    <property type="match status" value="2"/>
</dbReference>
<dbReference type="PANTHER" id="PTHR30160">
    <property type="entry name" value="TETRAACYLDISACCHARIDE 4'-KINASE-RELATED"/>
    <property type="match status" value="1"/>
</dbReference>
<proteinExistence type="predicted"/>
<dbReference type="InterPro" id="IPR002201">
    <property type="entry name" value="Glyco_trans_9"/>
</dbReference>
<name>A0ABX1TJ33_9GAMM</name>
<keyword evidence="4" id="KW-1185">Reference proteome</keyword>
<dbReference type="Pfam" id="PF01075">
    <property type="entry name" value="Glyco_transf_9"/>
    <property type="match status" value="1"/>
</dbReference>
<dbReference type="SUPFAM" id="SSF53756">
    <property type="entry name" value="UDP-Glycosyltransferase/glycogen phosphorylase"/>
    <property type="match status" value="1"/>
</dbReference>
<dbReference type="Proteomes" id="UP000760480">
    <property type="component" value="Unassembled WGS sequence"/>
</dbReference>
<evidence type="ECO:0000313" key="3">
    <source>
        <dbReference type="EMBL" id="NMQ19392.1"/>
    </source>
</evidence>
<protein>
    <submittedName>
        <fullName evidence="3">Lipopolysaccharide heptosyltransferase family protein</fullName>
    </submittedName>
</protein>
<evidence type="ECO:0000256" key="2">
    <source>
        <dbReference type="ARBA" id="ARBA00022679"/>
    </source>
</evidence>
<keyword evidence="1" id="KW-0328">Glycosyltransferase</keyword>
<evidence type="ECO:0000256" key="1">
    <source>
        <dbReference type="ARBA" id="ARBA00022676"/>
    </source>
</evidence>
<dbReference type="EMBL" id="SPMZ01000025">
    <property type="protein sequence ID" value="NMQ19392.1"/>
    <property type="molecule type" value="Genomic_DNA"/>
</dbReference>
<gene>
    <name evidence="3" type="ORF">E4P82_09420</name>
</gene>